<evidence type="ECO:0000313" key="7">
    <source>
        <dbReference type="Proteomes" id="UP000069940"/>
    </source>
</evidence>
<evidence type="ECO:0000256" key="1">
    <source>
        <dbReference type="ARBA" id="ARBA00022679"/>
    </source>
</evidence>
<organism evidence="6 7">
    <name type="scientific">Aedes albopictus</name>
    <name type="common">Asian tiger mosquito</name>
    <name type="synonym">Stegomyia albopicta</name>
    <dbReference type="NCBI Taxonomy" id="7160"/>
    <lineage>
        <taxon>Eukaryota</taxon>
        <taxon>Metazoa</taxon>
        <taxon>Ecdysozoa</taxon>
        <taxon>Arthropoda</taxon>
        <taxon>Hexapoda</taxon>
        <taxon>Insecta</taxon>
        <taxon>Pterygota</taxon>
        <taxon>Neoptera</taxon>
        <taxon>Endopterygota</taxon>
        <taxon>Diptera</taxon>
        <taxon>Nematocera</taxon>
        <taxon>Culicoidea</taxon>
        <taxon>Culicidae</taxon>
        <taxon>Culicinae</taxon>
        <taxon>Aedini</taxon>
        <taxon>Aedes</taxon>
        <taxon>Stegomyia</taxon>
    </lineage>
</organism>
<dbReference type="InterPro" id="IPR050951">
    <property type="entry name" value="Retrovirus_Pol_polyprotein"/>
</dbReference>
<feature type="region of interest" description="Disordered" evidence="5">
    <location>
        <begin position="562"/>
        <end position="621"/>
    </location>
</feature>
<evidence type="ECO:0008006" key="8">
    <source>
        <dbReference type="Google" id="ProtNLM"/>
    </source>
</evidence>
<dbReference type="PANTHER" id="PTHR37984">
    <property type="entry name" value="PROTEIN CBG26694"/>
    <property type="match status" value="1"/>
</dbReference>
<dbReference type="EnsemblMetazoa" id="AALFPA23_008296.R11199">
    <property type="protein sequence ID" value="AALFPA23_008296.P11199"/>
    <property type="gene ID" value="AALFPA23_008296"/>
</dbReference>
<dbReference type="Gene3D" id="3.10.10.10">
    <property type="entry name" value="HIV Type 1 Reverse Transcriptase, subunit A, domain 1"/>
    <property type="match status" value="1"/>
</dbReference>
<keyword evidence="2" id="KW-0548">Nucleotidyltransferase</keyword>
<dbReference type="Gene3D" id="2.40.70.10">
    <property type="entry name" value="Acid Proteases"/>
    <property type="match status" value="1"/>
</dbReference>
<keyword evidence="7" id="KW-1185">Reference proteome</keyword>
<proteinExistence type="predicted"/>
<dbReference type="GeneID" id="134287959"/>
<name>A0ABM1YE16_AEDAL</name>
<dbReference type="InterPro" id="IPR021109">
    <property type="entry name" value="Peptidase_aspartic_dom_sf"/>
</dbReference>
<keyword evidence="1" id="KW-0808">Transferase</keyword>
<evidence type="ECO:0000256" key="2">
    <source>
        <dbReference type="ARBA" id="ARBA00022695"/>
    </source>
</evidence>
<feature type="region of interest" description="Disordered" evidence="5">
    <location>
        <begin position="197"/>
        <end position="221"/>
    </location>
</feature>
<dbReference type="Proteomes" id="UP000069940">
    <property type="component" value="Unassembled WGS sequence"/>
</dbReference>
<evidence type="ECO:0000256" key="3">
    <source>
        <dbReference type="ARBA" id="ARBA00022722"/>
    </source>
</evidence>
<protein>
    <recommendedName>
        <fullName evidence="8">Peptidase A2 domain-containing protein</fullName>
    </recommendedName>
</protein>
<evidence type="ECO:0000256" key="4">
    <source>
        <dbReference type="ARBA" id="ARBA00022759"/>
    </source>
</evidence>
<accession>A0ABM1YE16</accession>
<keyword evidence="4" id="KW-0378">Hydrolase</keyword>
<sequence>MATPGMIGSIDQYQRHKSFTHYVERFEVMCKLNKVNAETKQSWFISVSGDEVFEEIKLIFPKKDVCEIPYDEMIKKLKARFDKVEPALMNRYEFYNRIQKPNESAENFVLAVKLLAENCNFREFKDEAIRDRLIIGLRDKDLRKKLLMDDDVNLETVEKTIITSEKAESRAGHIEDFGESSKVLSVKERLGRRNNEYERRKDMDRPRYRSWSRDRSRSNDRNRNFERIRARENDWSRSYRDNRSKHIHNSAVCNYCKRKGHIRKNCYFLQGNTRGKSVNFVDDKQEQVEAVATDKFDRMRANESSDESEISCMMIATVNKANEPCLIDVLVQDCKISMEVDTGSAVAVISAILYKRLFHHLQISKCNRRLVVVNGSSIAVLGQISVEVELNGMRTDRSLIVLNTAKDFTPLLGRDWLKVFYPNWKDGFMQLQTVKNIGIAETSEHALSTIKKKYSKVFDKDLTVPIAGHEAELTFKSSQPIFKKAYQVPYNIKDKFLVHLDTLEKQEIITPIQASEWASPVIAVVKKDGEIRMILVGKHTTNAHRHQLKVAYESNRGKVRVQCPMEQHSGTSKRRRTSLDDEEDFEGFSNSQDESGRPRKKKIRAPERSPIVTRSKDAHRS</sequence>
<dbReference type="PANTHER" id="PTHR37984:SF5">
    <property type="entry name" value="PROTEIN NYNRIN-LIKE"/>
    <property type="match status" value="1"/>
</dbReference>
<keyword evidence="3" id="KW-0540">Nuclease</keyword>
<evidence type="ECO:0000256" key="5">
    <source>
        <dbReference type="SAM" id="MobiDB-lite"/>
    </source>
</evidence>
<dbReference type="SUPFAM" id="SSF50630">
    <property type="entry name" value="Acid proteases"/>
    <property type="match status" value="1"/>
</dbReference>
<reference evidence="6" key="2">
    <citation type="submission" date="2025-05" db="UniProtKB">
        <authorList>
            <consortium name="EnsemblMetazoa"/>
        </authorList>
    </citation>
    <scope>IDENTIFICATION</scope>
    <source>
        <strain evidence="6">Foshan</strain>
    </source>
</reference>
<dbReference type="RefSeq" id="XP_062707299.1">
    <property type="nucleotide sequence ID" value="XM_062851315.1"/>
</dbReference>
<reference evidence="7" key="1">
    <citation type="journal article" date="2015" name="Proc. Natl. Acad. Sci. U.S.A.">
        <title>Genome sequence of the Asian Tiger mosquito, Aedes albopictus, reveals insights into its biology, genetics, and evolution.</title>
        <authorList>
            <person name="Chen X.G."/>
            <person name="Jiang X."/>
            <person name="Gu J."/>
            <person name="Xu M."/>
            <person name="Wu Y."/>
            <person name="Deng Y."/>
            <person name="Zhang C."/>
            <person name="Bonizzoni M."/>
            <person name="Dermauw W."/>
            <person name="Vontas J."/>
            <person name="Armbruster P."/>
            <person name="Huang X."/>
            <person name="Yang Y."/>
            <person name="Zhang H."/>
            <person name="He W."/>
            <person name="Peng H."/>
            <person name="Liu Y."/>
            <person name="Wu K."/>
            <person name="Chen J."/>
            <person name="Lirakis M."/>
            <person name="Topalis P."/>
            <person name="Van Leeuwen T."/>
            <person name="Hall A.B."/>
            <person name="Jiang X."/>
            <person name="Thorpe C."/>
            <person name="Mueller R.L."/>
            <person name="Sun C."/>
            <person name="Waterhouse R.M."/>
            <person name="Yan G."/>
            <person name="Tu Z.J."/>
            <person name="Fang X."/>
            <person name="James A.A."/>
        </authorList>
    </citation>
    <scope>NUCLEOTIDE SEQUENCE [LARGE SCALE GENOMIC DNA]</scope>
    <source>
        <strain evidence="7">Foshan</strain>
    </source>
</reference>
<dbReference type="InterPro" id="IPR043502">
    <property type="entry name" value="DNA/RNA_pol_sf"/>
</dbReference>
<keyword evidence="4" id="KW-0255">Endonuclease</keyword>
<dbReference type="SUPFAM" id="SSF56672">
    <property type="entry name" value="DNA/RNA polymerases"/>
    <property type="match status" value="1"/>
</dbReference>
<evidence type="ECO:0000313" key="6">
    <source>
        <dbReference type="EnsemblMetazoa" id="AALFPA23_008296.P11199"/>
    </source>
</evidence>